<organism evidence="8 9">
    <name type="scientific">Sus scrofa</name>
    <name type="common">Pig</name>
    <dbReference type="NCBI Taxonomy" id="9823"/>
    <lineage>
        <taxon>Eukaryota</taxon>
        <taxon>Metazoa</taxon>
        <taxon>Chordata</taxon>
        <taxon>Craniata</taxon>
        <taxon>Vertebrata</taxon>
        <taxon>Euteleostomi</taxon>
        <taxon>Mammalia</taxon>
        <taxon>Eutheria</taxon>
        <taxon>Laurasiatheria</taxon>
        <taxon>Artiodactyla</taxon>
        <taxon>Suina</taxon>
        <taxon>Suidae</taxon>
        <taxon>Sus</taxon>
    </lineage>
</organism>
<reference evidence="8" key="1">
    <citation type="submission" date="2025-08" db="UniProtKB">
        <authorList>
            <consortium name="Ensembl"/>
        </authorList>
    </citation>
    <scope>IDENTIFICATION</scope>
</reference>
<dbReference type="Gene3D" id="3.40.50.300">
    <property type="entry name" value="P-loop containing nucleotide triphosphate hydrolases"/>
    <property type="match status" value="2"/>
</dbReference>
<dbReference type="InterPro" id="IPR050100">
    <property type="entry name" value="TRAFAC_GTPase_members"/>
</dbReference>
<dbReference type="Pfam" id="PF22594">
    <property type="entry name" value="GTP-eEF1A_C"/>
    <property type="match status" value="1"/>
</dbReference>
<feature type="domain" description="GTP-eEF1A C-terminal" evidence="7">
    <location>
        <begin position="284"/>
        <end position="383"/>
    </location>
</feature>
<evidence type="ECO:0008006" key="10">
    <source>
        <dbReference type="Google" id="ProtNLM"/>
    </source>
</evidence>
<name>A0A8D0P680_PIG</name>
<evidence type="ECO:0000256" key="2">
    <source>
        <dbReference type="ARBA" id="ARBA00022741"/>
    </source>
</evidence>
<dbReference type="Proteomes" id="UP000694726">
    <property type="component" value="Unplaced"/>
</dbReference>
<dbReference type="Gene3D" id="2.40.30.10">
    <property type="entry name" value="Translation factors"/>
    <property type="match status" value="1"/>
</dbReference>
<dbReference type="InterPro" id="IPR054696">
    <property type="entry name" value="GTP-eEF1A_C"/>
</dbReference>
<evidence type="ECO:0000313" key="9">
    <source>
        <dbReference type="Proteomes" id="UP000694726"/>
    </source>
</evidence>
<protein>
    <recommendedName>
        <fullName evidence="10">Tr-type G domain-containing protein</fullName>
    </recommendedName>
</protein>
<dbReference type="CDD" id="cd03705">
    <property type="entry name" value="EF1_alpha_III"/>
    <property type="match status" value="1"/>
</dbReference>
<sequence length="406" mass="44053">MAKTGMEKTYINIVVTGHADLGKSVTPGHLIYKCCCGIDKRTIEKFEKEAAKMGKGSFKYLDITIDISLWKFETSKYYVMIINAPGQRNFIKNMMTGTPQPGYPVLFVAAGVGEFEAVNKMGFTEPPCSQKRYEEIVKEVSTYIKKVGCSTDMVEFVPISGWNGDNMLEPSANMPWFKGWKFAHKDGNASGTTLLEALDCILPPALANDNPLCLPLHDAYKTSGIGTVPVSNSTPGLGTSICCECSPKKTEKNKEKENMSVKDICRGGVAGDSKNDPWMETAGFTAQVIILNHPGQIGVGYAPVLDCHTAHIACKFAELKEKIDCCSGKKLEDGPKCLKSGDAAIVNMVPGKPMCVENFFDYPPLGCFAVRDMRQTVAVGVIKAVDKKSAGASKVTKSAQKAQKPK</sequence>
<keyword evidence="2" id="KW-0547">Nucleotide-binding</keyword>
<dbReference type="GO" id="GO:0005525">
    <property type="term" value="F:GTP binding"/>
    <property type="evidence" value="ECO:0007669"/>
    <property type="project" value="UniProtKB-KW"/>
</dbReference>
<keyword evidence="3" id="KW-0251">Elongation factor</keyword>
<evidence type="ECO:0000256" key="1">
    <source>
        <dbReference type="ARBA" id="ARBA00007249"/>
    </source>
</evidence>
<evidence type="ECO:0000313" key="8">
    <source>
        <dbReference type="Ensembl" id="ENSSSCP00015028588.1"/>
    </source>
</evidence>
<evidence type="ECO:0000256" key="4">
    <source>
        <dbReference type="ARBA" id="ARBA00022917"/>
    </source>
</evidence>
<evidence type="ECO:0000259" key="6">
    <source>
        <dbReference type="Pfam" id="PF00009"/>
    </source>
</evidence>
<dbReference type="InterPro" id="IPR009001">
    <property type="entry name" value="Transl_elong_EF1A/Init_IF2_C"/>
</dbReference>
<keyword evidence="5" id="KW-0342">GTP-binding</keyword>
<dbReference type="AlphaFoldDB" id="A0A8D0P680"/>
<dbReference type="InterPro" id="IPR027417">
    <property type="entry name" value="P-loop_NTPase"/>
</dbReference>
<comment type="similarity">
    <text evidence="1">Belongs to the TRAFAC class translation factor GTPase superfamily. Classic translation factor GTPase family. EF-Tu/EF-1A subfamily.</text>
</comment>
<dbReference type="FunFam" id="2.40.30.10:FF:000005">
    <property type="entry name" value="Elongation factor 1-alpha"/>
    <property type="match status" value="1"/>
</dbReference>
<dbReference type="Ensembl" id="ENSSSCT00015071312.1">
    <property type="protein sequence ID" value="ENSSSCP00015028588.1"/>
    <property type="gene ID" value="ENSSSCG00015053498.1"/>
</dbReference>
<evidence type="ECO:0000256" key="3">
    <source>
        <dbReference type="ARBA" id="ARBA00022768"/>
    </source>
</evidence>
<feature type="domain" description="Tr-type G" evidence="6">
    <location>
        <begin position="9"/>
        <end position="113"/>
    </location>
</feature>
<evidence type="ECO:0000256" key="5">
    <source>
        <dbReference type="ARBA" id="ARBA00023134"/>
    </source>
</evidence>
<dbReference type="InterPro" id="IPR000795">
    <property type="entry name" value="T_Tr_GTP-bd_dom"/>
</dbReference>
<dbReference type="GO" id="GO:0003924">
    <property type="term" value="F:GTPase activity"/>
    <property type="evidence" value="ECO:0007669"/>
    <property type="project" value="InterPro"/>
</dbReference>
<dbReference type="Pfam" id="PF00009">
    <property type="entry name" value="GTP_EFTU"/>
    <property type="match status" value="1"/>
</dbReference>
<accession>A0A8D0P680</accession>
<dbReference type="PANTHER" id="PTHR23115">
    <property type="entry name" value="TRANSLATION FACTOR"/>
    <property type="match status" value="1"/>
</dbReference>
<dbReference type="GO" id="GO:0003746">
    <property type="term" value="F:translation elongation factor activity"/>
    <property type="evidence" value="ECO:0007669"/>
    <property type="project" value="UniProtKB-KW"/>
</dbReference>
<keyword evidence="4" id="KW-0648">Protein biosynthesis</keyword>
<proteinExistence type="inferred from homology"/>
<dbReference type="SUPFAM" id="SSF52540">
    <property type="entry name" value="P-loop containing nucleoside triphosphate hydrolases"/>
    <property type="match status" value="1"/>
</dbReference>
<evidence type="ECO:0000259" key="7">
    <source>
        <dbReference type="Pfam" id="PF22594"/>
    </source>
</evidence>
<dbReference type="SUPFAM" id="SSF50465">
    <property type="entry name" value="EF-Tu/eEF-1alpha/eIF2-gamma C-terminal domain"/>
    <property type="match status" value="1"/>
</dbReference>